<keyword evidence="2" id="KW-1133">Transmembrane helix</keyword>
<evidence type="ECO:0000256" key="2">
    <source>
        <dbReference type="SAM" id="Phobius"/>
    </source>
</evidence>
<dbReference type="PANTHER" id="PTHR10188:SF13">
    <property type="entry name" value="ISOASPARTYL PEPTIDASE_L-ASPARAGINASE 2-RELATED"/>
    <property type="match status" value="1"/>
</dbReference>
<protein>
    <submittedName>
        <fullName evidence="4">Probable isoaspartyl peptidase/L-asparaginase 2 isoform X2</fullName>
    </submittedName>
</protein>
<evidence type="ECO:0000313" key="4">
    <source>
        <dbReference type="RefSeq" id="XP_050943843.1"/>
    </source>
</evidence>
<reference evidence="4" key="1">
    <citation type="submission" date="2025-08" db="UniProtKB">
        <authorList>
            <consortium name="RefSeq"/>
        </authorList>
    </citation>
    <scope>IDENTIFICATION</scope>
    <source>
        <tissue evidence="4">Stem</tissue>
    </source>
</reference>
<evidence type="ECO:0000256" key="1">
    <source>
        <dbReference type="ARBA" id="ARBA00011601"/>
    </source>
</evidence>
<sequence>MAGLAWILISHCIVRTMPKDFSLAALILASTLFVQTILPLMSSNSSELENDPLFNSGRGSALTEDGTVEMEASIMDGPKRRCGAVSGLVTVKNPISLARLVMDKSPHSYLAFSGAEKFARQQGVELVSNDYFITEGNVELLQLAKEANGIWLDRRVPVETCCASVETPLQMNSVPISVYAPETVGCVVVDSEGRCAAATSTGGLINKKVGRIGDSPLIGLGTYACDVCGVSCTGEGEAIIRGTLAREVAAVMEYKGLGLQEAVNYVIEERLDEGLAGLIAVSSNGEVACGFNTTGMFRGFATEDGFMEVAIW</sequence>
<comment type="subunit">
    <text evidence="1">Heterotetramer of two alpha and two beta chains arranged as a dimer of alpha/beta heterodimers.</text>
</comment>
<keyword evidence="2" id="KW-0812">Transmembrane</keyword>
<keyword evidence="3" id="KW-1185">Reference proteome</keyword>
<dbReference type="CDD" id="cd04701">
    <property type="entry name" value="Asparaginase_2"/>
    <property type="match status" value="1"/>
</dbReference>
<feature type="transmembrane region" description="Helical" evidence="2">
    <location>
        <begin position="21"/>
        <end position="41"/>
    </location>
</feature>
<keyword evidence="2" id="KW-0472">Membrane</keyword>
<dbReference type="GeneID" id="103493576"/>
<proteinExistence type="predicted"/>
<dbReference type="PANTHER" id="PTHR10188">
    <property type="entry name" value="L-ASPARAGINASE"/>
    <property type="match status" value="1"/>
</dbReference>
<dbReference type="InterPro" id="IPR029055">
    <property type="entry name" value="Ntn_hydrolases_N"/>
</dbReference>
<dbReference type="InterPro" id="IPR000246">
    <property type="entry name" value="Peptidase_T2"/>
</dbReference>
<dbReference type="Pfam" id="PF01112">
    <property type="entry name" value="Asparaginase_2"/>
    <property type="match status" value="1"/>
</dbReference>
<dbReference type="SUPFAM" id="SSF56235">
    <property type="entry name" value="N-terminal nucleophile aminohydrolases (Ntn hydrolases)"/>
    <property type="match status" value="1"/>
</dbReference>
<organism evidence="3 4">
    <name type="scientific">Cucumis melo</name>
    <name type="common">Muskmelon</name>
    <dbReference type="NCBI Taxonomy" id="3656"/>
    <lineage>
        <taxon>Eukaryota</taxon>
        <taxon>Viridiplantae</taxon>
        <taxon>Streptophyta</taxon>
        <taxon>Embryophyta</taxon>
        <taxon>Tracheophyta</taxon>
        <taxon>Spermatophyta</taxon>
        <taxon>Magnoliopsida</taxon>
        <taxon>eudicotyledons</taxon>
        <taxon>Gunneridae</taxon>
        <taxon>Pentapetalae</taxon>
        <taxon>rosids</taxon>
        <taxon>fabids</taxon>
        <taxon>Cucurbitales</taxon>
        <taxon>Cucurbitaceae</taxon>
        <taxon>Benincaseae</taxon>
        <taxon>Cucumis</taxon>
    </lineage>
</organism>
<evidence type="ECO:0000313" key="3">
    <source>
        <dbReference type="Proteomes" id="UP001652600"/>
    </source>
</evidence>
<gene>
    <name evidence="4" type="primary">LOC103493576</name>
</gene>
<dbReference type="Gene3D" id="3.60.20.30">
    <property type="entry name" value="(Glycosyl)asparaginase"/>
    <property type="match status" value="1"/>
</dbReference>
<dbReference type="Proteomes" id="UP001652600">
    <property type="component" value="Chromosome 7"/>
</dbReference>
<name>A0ABM3L1D2_CUCME</name>
<accession>A0ABM3L1D2</accession>
<dbReference type="RefSeq" id="XP_050943843.1">
    <property type="nucleotide sequence ID" value="XM_051087886.1"/>
</dbReference>